<dbReference type="GO" id="GO:0031267">
    <property type="term" value="F:small GTPase binding"/>
    <property type="evidence" value="ECO:0007669"/>
    <property type="project" value="TreeGrafter"/>
</dbReference>
<keyword evidence="5" id="KW-1185">Reference proteome</keyword>
<keyword evidence="1" id="KW-0175">Coiled coil</keyword>
<evidence type="ECO:0000313" key="5">
    <source>
        <dbReference type="Proteomes" id="UP000531559"/>
    </source>
</evidence>
<dbReference type="Pfam" id="PF08518">
    <property type="entry name" value="GIT_SHD"/>
    <property type="match status" value="1"/>
</dbReference>
<evidence type="ECO:0000259" key="3">
    <source>
        <dbReference type="SMART" id="SM00555"/>
    </source>
</evidence>
<feature type="non-terminal residue" evidence="4">
    <location>
        <position position="1"/>
    </location>
</feature>
<dbReference type="EMBL" id="VZSV01000144">
    <property type="protein sequence ID" value="NXA52747.1"/>
    <property type="molecule type" value="Genomic_DNA"/>
</dbReference>
<feature type="domain" description="GIT Spa2 homology (SHD)" evidence="3">
    <location>
        <begin position="1"/>
        <end position="31"/>
    </location>
</feature>
<gene>
    <name evidence="4" type="primary">Git1_0</name>
    <name evidence="4" type="ORF">NOTJUL_R00510</name>
</gene>
<accession>A0A7K7WHI6</accession>
<dbReference type="Pfam" id="PF16559">
    <property type="entry name" value="GIT_CC"/>
    <property type="match status" value="1"/>
</dbReference>
<protein>
    <submittedName>
        <fullName evidence="4">GIT1 protein</fullName>
    </submittedName>
</protein>
<dbReference type="GO" id="GO:0005829">
    <property type="term" value="C:cytosol"/>
    <property type="evidence" value="ECO:0007669"/>
    <property type="project" value="TreeGrafter"/>
</dbReference>
<dbReference type="SMART" id="SM00555">
    <property type="entry name" value="GIT"/>
    <property type="match status" value="1"/>
</dbReference>
<proteinExistence type="predicted"/>
<dbReference type="Gene3D" id="1.20.5.170">
    <property type="match status" value="1"/>
</dbReference>
<dbReference type="InterPro" id="IPR013724">
    <property type="entry name" value="GIT_SHD"/>
</dbReference>
<dbReference type="PANTHER" id="PTHR46097">
    <property type="entry name" value="G PROTEIN-COUPLED RECEPTOR KINASE INTERACTING ARFGAP"/>
    <property type="match status" value="1"/>
</dbReference>
<dbReference type="GO" id="GO:0098793">
    <property type="term" value="C:presynapse"/>
    <property type="evidence" value="ECO:0007669"/>
    <property type="project" value="GOC"/>
</dbReference>
<dbReference type="PANTHER" id="PTHR46097:SF1">
    <property type="entry name" value="ARF GTPASE-ACTIVATING PROTEIN GIT1"/>
    <property type="match status" value="1"/>
</dbReference>
<dbReference type="GO" id="GO:0008277">
    <property type="term" value="P:regulation of G protein-coupled receptor signaling pathway"/>
    <property type="evidence" value="ECO:0007669"/>
    <property type="project" value="TreeGrafter"/>
</dbReference>
<feature type="non-terminal residue" evidence="4">
    <location>
        <position position="158"/>
    </location>
</feature>
<dbReference type="GO" id="GO:0043005">
    <property type="term" value="C:neuron projection"/>
    <property type="evidence" value="ECO:0007669"/>
    <property type="project" value="TreeGrafter"/>
</dbReference>
<dbReference type="InterPro" id="IPR032352">
    <property type="entry name" value="GIT1/2_CC"/>
</dbReference>
<feature type="compositionally biased region" description="Acidic residues" evidence="2">
    <location>
        <begin position="84"/>
        <end position="93"/>
    </location>
</feature>
<feature type="coiled-coil region" evidence="1">
    <location>
        <begin position="130"/>
        <end position="157"/>
    </location>
</feature>
<name>A0A7K7WHI6_9AVES</name>
<reference evidence="4 5" key="1">
    <citation type="submission" date="2019-09" db="EMBL/GenBank/DDBJ databases">
        <title>Bird 10,000 Genomes (B10K) Project - Family phase.</title>
        <authorList>
            <person name="Zhang G."/>
        </authorList>
    </citation>
    <scope>NUCLEOTIDE SEQUENCE [LARGE SCALE GENOMIC DNA]</scope>
    <source>
        <strain evidence="4">B10K-MSB-01</strain>
    </source>
</reference>
<organism evidence="4 5">
    <name type="scientific">Nothocercus julius</name>
    <dbReference type="NCBI Taxonomy" id="2585813"/>
    <lineage>
        <taxon>Eukaryota</taxon>
        <taxon>Metazoa</taxon>
        <taxon>Chordata</taxon>
        <taxon>Craniata</taxon>
        <taxon>Vertebrata</taxon>
        <taxon>Euteleostomi</taxon>
        <taxon>Archelosauria</taxon>
        <taxon>Archosauria</taxon>
        <taxon>Dinosauria</taxon>
        <taxon>Saurischia</taxon>
        <taxon>Theropoda</taxon>
        <taxon>Coelurosauria</taxon>
        <taxon>Aves</taxon>
        <taxon>Palaeognathae</taxon>
        <taxon>Tinamiformes</taxon>
        <taxon>Tinamidae</taxon>
        <taxon>Nothocercus</taxon>
    </lineage>
</organism>
<dbReference type="Proteomes" id="UP000531559">
    <property type="component" value="Unassembled WGS sequence"/>
</dbReference>
<dbReference type="GO" id="GO:0032012">
    <property type="term" value="P:regulation of ARF protein signal transduction"/>
    <property type="evidence" value="ECO:0007669"/>
    <property type="project" value="InterPro"/>
</dbReference>
<feature type="region of interest" description="Disordered" evidence="2">
    <location>
        <begin position="27"/>
        <end position="117"/>
    </location>
</feature>
<dbReference type="AlphaFoldDB" id="A0A7K7WHI6"/>
<evidence type="ECO:0000256" key="2">
    <source>
        <dbReference type="SAM" id="MobiDB-lite"/>
    </source>
</evidence>
<sequence>GRQKLARFNAREFATLLIDILGEAKRRQQGKSLLSPTGRGAPGAAGSAPGGRRALSTASPAPADALDYSLRSQSDGDDQHDYDSVASDEDTDQELLRNASRNNRARSMDSSDLSDGPITLQEYLEVKKALAASEAKVQQLMKVNNSLSDELRRLQREV</sequence>
<evidence type="ECO:0000256" key="1">
    <source>
        <dbReference type="SAM" id="Coils"/>
    </source>
</evidence>
<dbReference type="GO" id="GO:0098794">
    <property type="term" value="C:postsynapse"/>
    <property type="evidence" value="ECO:0007669"/>
    <property type="project" value="TreeGrafter"/>
</dbReference>
<dbReference type="GO" id="GO:0007420">
    <property type="term" value="P:brain development"/>
    <property type="evidence" value="ECO:0007669"/>
    <property type="project" value="InterPro"/>
</dbReference>
<comment type="caution">
    <text evidence="4">The sequence shown here is derived from an EMBL/GenBank/DDBJ whole genome shotgun (WGS) entry which is preliminary data.</text>
</comment>
<dbReference type="OrthoDB" id="5588096at2759"/>
<evidence type="ECO:0000313" key="4">
    <source>
        <dbReference type="EMBL" id="NXA52747.1"/>
    </source>
</evidence>
<dbReference type="GO" id="GO:0005096">
    <property type="term" value="F:GTPase activator activity"/>
    <property type="evidence" value="ECO:0007669"/>
    <property type="project" value="InterPro"/>
</dbReference>
<dbReference type="GO" id="GO:0036465">
    <property type="term" value="P:synaptic vesicle recycling"/>
    <property type="evidence" value="ECO:0007669"/>
    <property type="project" value="TreeGrafter"/>
</dbReference>
<dbReference type="InterPro" id="IPR047161">
    <property type="entry name" value="GIT-like"/>
</dbReference>
<feature type="compositionally biased region" description="Low complexity" evidence="2">
    <location>
        <begin position="35"/>
        <end position="56"/>
    </location>
</feature>